<feature type="compositionally biased region" description="Pro residues" evidence="7">
    <location>
        <begin position="48"/>
        <end position="57"/>
    </location>
</feature>
<dbReference type="SUPFAM" id="SSF56672">
    <property type="entry name" value="DNA/RNA polymerases"/>
    <property type="match status" value="1"/>
</dbReference>
<gene>
    <name evidence="9" type="ORF">Tci_058969</name>
</gene>
<evidence type="ECO:0000256" key="6">
    <source>
        <dbReference type="ARBA" id="ARBA00022918"/>
    </source>
</evidence>
<evidence type="ECO:0000256" key="3">
    <source>
        <dbReference type="ARBA" id="ARBA00022722"/>
    </source>
</evidence>
<dbReference type="PANTHER" id="PTHR37984">
    <property type="entry name" value="PROTEIN CBG26694"/>
    <property type="match status" value="1"/>
</dbReference>
<keyword evidence="5" id="KW-0378">Hydrolase</keyword>
<evidence type="ECO:0000259" key="8">
    <source>
        <dbReference type="PROSITE" id="PS50994"/>
    </source>
</evidence>
<dbReference type="InterPro" id="IPR050951">
    <property type="entry name" value="Retrovirus_Pol_polyprotein"/>
</dbReference>
<dbReference type="GO" id="GO:0003964">
    <property type="term" value="F:RNA-directed DNA polymerase activity"/>
    <property type="evidence" value="ECO:0007669"/>
    <property type="project" value="UniProtKB-KW"/>
</dbReference>
<dbReference type="InterPro" id="IPR041373">
    <property type="entry name" value="RT_RNaseH"/>
</dbReference>
<dbReference type="PANTHER" id="PTHR37984:SF5">
    <property type="entry name" value="PROTEIN NYNRIN-LIKE"/>
    <property type="match status" value="1"/>
</dbReference>
<keyword evidence="2" id="KW-0548">Nucleotidyltransferase</keyword>
<dbReference type="Gene3D" id="1.10.340.70">
    <property type="match status" value="1"/>
</dbReference>
<keyword evidence="3" id="KW-0540">Nuclease</keyword>
<name>A0A6L2NL44_TANCI</name>
<organism evidence="9">
    <name type="scientific">Tanacetum cinerariifolium</name>
    <name type="common">Dalmatian daisy</name>
    <name type="synonym">Chrysanthemum cinerariifolium</name>
    <dbReference type="NCBI Taxonomy" id="118510"/>
    <lineage>
        <taxon>Eukaryota</taxon>
        <taxon>Viridiplantae</taxon>
        <taxon>Streptophyta</taxon>
        <taxon>Embryophyta</taxon>
        <taxon>Tracheophyta</taxon>
        <taxon>Spermatophyta</taxon>
        <taxon>Magnoliopsida</taxon>
        <taxon>eudicotyledons</taxon>
        <taxon>Gunneridae</taxon>
        <taxon>Pentapetalae</taxon>
        <taxon>asterids</taxon>
        <taxon>campanulids</taxon>
        <taxon>Asterales</taxon>
        <taxon>Asteraceae</taxon>
        <taxon>Asteroideae</taxon>
        <taxon>Anthemideae</taxon>
        <taxon>Anthemidinae</taxon>
        <taxon>Tanacetum</taxon>
    </lineage>
</organism>
<evidence type="ECO:0000256" key="1">
    <source>
        <dbReference type="ARBA" id="ARBA00022679"/>
    </source>
</evidence>
<comment type="caution">
    <text evidence="9">The sequence shown here is derived from an EMBL/GenBank/DDBJ whole genome shotgun (WGS) entry which is preliminary data.</text>
</comment>
<dbReference type="InterPro" id="IPR001584">
    <property type="entry name" value="Integrase_cat-core"/>
</dbReference>
<dbReference type="Gene3D" id="3.30.420.10">
    <property type="entry name" value="Ribonuclease H-like superfamily/Ribonuclease H"/>
    <property type="match status" value="1"/>
</dbReference>
<reference evidence="9" key="1">
    <citation type="journal article" date="2019" name="Sci. Rep.">
        <title>Draft genome of Tanacetum cinerariifolium, the natural source of mosquito coil.</title>
        <authorList>
            <person name="Yamashiro T."/>
            <person name="Shiraishi A."/>
            <person name="Satake H."/>
            <person name="Nakayama K."/>
        </authorList>
    </citation>
    <scope>NUCLEOTIDE SEQUENCE</scope>
</reference>
<dbReference type="EMBL" id="BKCJ010009443">
    <property type="protein sequence ID" value="GEU86991.1"/>
    <property type="molecule type" value="Genomic_DNA"/>
</dbReference>
<keyword evidence="6 9" id="KW-0695">RNA-directed DNA polymerase</keyword>
<dbReference type="InterPro" id="IPR043502">
    <property type="entry name" value="DNA/RNA_pol_sf"/>
</dbReference>
<evidence type="ECO:0000256" key="7">
    <source>
        <dbReference type="SAM" id="MobiDB-lite"/>
    </source>
</evidence>
<dbReference type="GO" id="GO:0015074">
    <property type="term" value="P:DNA integration"/>
    <property type="evidence" value="ECO:0007669"/>
    <property type="project" value="InterPro"/>
</dbReference>
<dbReference type="PROSITE" id="PS50994">
    <property type="entry name" value="INTEGRASE"/>
    <property type="match status" value="1"/>
</dbReference>
<keyword evidence="1" id="KW-0808">Transferase</keyword>
<keyword evidence="4" id="KW-0255">Endonuclease</keyword>
<dbReference type="Gene3D" id="2.40.70.10">
    <property type="entry name" value="Acid Proteases"/>
    <property type="match status" value="1"/>
</dbReference>
<sequence>MSTRSNSSHLFSSLRDPENLIRRKNLGEPSSLFNFKEVMNNNHKQEPPPHNGPPPMVRPNGQAPRTMKELCQPSINGRGGPIALIPIQATDFGLHHHMIQQVQNTCQFHGLLSDDANRHIDKFLEITQHMKQMGNSIHSFDDMMRKFISKYFPPSMVTKLRNEITKFEKRPHESLFEAWERYKLSIDLNISSTSTTESPEVVRQLEMMNKNFSEMMRQFQMIKAVDTKCETCGGPHSFTECPTVDGYTQETAYATKDNYNLGDLKAITTRSGVTLTGPLVSSPLLSKEPSPASASLSTISSFKMPEVTKDTPKPTIPYPSIVNKQKLHEKDDNLALKFVEIFRNLHFELSFADALLHMPKFALMFKSLFNNKEKLFDLAMTLVNENCSAVILKKLPEKLGDPNKFLVPCDFPKIDECLALADLGASINLMPLSIWKKLSFLELTSTQMILELTDRSTTRPTGFAEDVFVKVEKFHFPTDFVVVDVVDPRVPLILGRPFSRTKQALMDVYGEELTLRVNDEAITFKFGQTSKYSYNDTESINRVDVIDAACEEYVQEVLGFFENSKSGNPTPISDPIIALSSPSRTPFEGGDFILEEIEACHTSESILPGIDDTNLDLEGDIRLLEELLNNDPSLSPLPLKELRARLAESNPSTQIPHNKHTLNVEEVKTVKSSIDEPLKLELKDLPSHLEYAYLEGTDKLHMIIAKGLKDDEKESLLKVLKSHKPAIAWKITDIKGINPRFYTHKILMEDDFKPMVQSQRRVNPKIHEVIKKEVIKLLDAGLIYPISDSPWVSLIHCVPKKGGITIVENENNELIPTRLVTGWRVCIDYQKLNDTTRKDHFPLPFIDQIDFAIGAVLRQCKTKHIQPIHHASKTMIEAQIHYTTTEKEMLAVVYAFEKFRPNLVLSKSIVYTDNSPLKYLLNKQDAKPRLLRWVLLLQEFDIIIRDKKGTENLAADHLSRLENPHKDVLENKDINENFLLEPLGPTGGHHGSNFTAKKVFDACFFWPSICRDAHDLVTRCDACQRQGKFLQRDEMPQNAIQVCELFDVWGIDFMGPFSSSRGNKYILVAVDYLSNWVEAKGLPNNDARLFMKFLKSLFARFGTPRTIISDHSTYFCNEQFAEVMLKYGVTHRLSTTYHPQTSGQVEVSNRGLKRIIERTVGENRASWSEKLEDALWAFWIAYKTPIRCTPYKLVYGKSCHLPIELEHKAYWALKHANFDLKTAGNHRKLQFNELNELRDQAYENSLIYKEKTKKFHDSKIKNRIFNVGDRVLLFNSRPKIFSEKLKTRWTEPFTVAHVFPYGTIELSQADDPNFMVNGYRLKIYFEGVIPQLVVPDL</sequence>
<dbReference type="Gene3D" id="3.10.10.10">
    <property type="entry name" value="HIV Type 1 Reverse Transcriptase, subunit A, domain 1"/>
    <property type="match status" value="1"/>
</dbReference>
<accession>A0A6L2NL44</accession>
<dbReference type="CDD" id="cd09274">
    <property type="entry name" value="RNase_HI_RT_Ty3"/>
    <property type="match status" value="1"/>
</dbReference>
<dbReference type="InterPro" id="IPR036397">
    <property type="entry name" value="RNaseH_sf"/>
</dbReference>
<dbReference type="GO" id="GO:0004519">
    <property type="term" value="F:endonuclease activity"/>
    <property type="evidence" value="ECO:0007669"/>
    <property type="project" value="UniProtKB-KW"/>
</dbReference>
<evidence type="ECO:0000313" key="9">
    <source>
        <dbReference type="EMBL" id="GEU86991.1"/>
    </source>
</evidence>
<dbReference type="InterPro" id="IPR021109">
    <property type="entry name" value="Peptidase_aspartic_dom_sf"/>
</dbReference>
<feature type="region of interest" description="Disordered" evidence="7">
    <location>
        <begin position="40"/>
        <end position="65"/>
    </location>
</feature>
<feature type="domain" description="Integrase catalytic" evidence="8">
    <location>
        <begin position="1032"/>
        <end position="1210"/>
    </location>
</feature>
<evidence type="ECO:0000256" key="4">
    <source>
        <dbReference type="ARBA" id="ARBA00022759"/>
    </source>
</evidence>
<dbReference type="Pfam" id="PF00665">
    <property type="entry name" value="rve"/>
    <property type="match status" value="1"/>
</dbReference>
<dbReference type="InterPro" id="IPR012337">
    <property type="entry name" value="RNaseH-like_sf"/>
</dbReference>
<evidence type="ECO:0000256" key="2">
    <source>
        <dbReference type="ARBA" id="ARBA00022695"/>
    </source>
</evidence>
<proteinExistence type="predicted"/>
<dbReference type="SUPFAM" id="SSF53098">
    <property type="entry name" value="Ribonuclease H-like"/>
    <property type="match status" value="1"/>
</dbReference>
<protein>
    <submittedName>
        <fullName evidence="9">Reverse transcriptase domain-containing protein</fullName>
    </submittedName>
</protein>
<evidence type="ECO:0000256" key="5">
    <source>
        <dbReference type="ARBA" id="ARBA00022801"/>
    </source>
</evidence>
<dbReference type="Pfam" id="PF17917">
    <property type="entry name" value="RT_RNaseH"/>
    <property type="match status" value="1"/>
</dbReference>
<dbReference type="GO" id="GO:0016787">
    <property type="term" value="F:hydrolase activity"/>
    <property type="evidence" value="ECO:0007669"/>
    <property type="project" value="UniProtKB-KW"/>
</dbReference>
<dbReference type="GO" id="GO:0003676">
    <property type="term" value="F:nucleic acid binding"/>
    <property type="evidence" value="ECO:0007669"/>
    <property type="project" value="InterPro"/>
</dbReference>